<feature type="region of interest" description="Disordered" evidence="1">
    <location>
        <begin position="1"/>
        <end position="38"/>
    </location>
</feature>
<accession>A0AAN8N4K0</accession>
<name>A0AAN8N4K0_9TELE</name>
<feature type="compositionally biased region" description="Low complexity" evidence="1">
    <location>
        <begin position="1"/>
        <end position="18"/>
    </location>
</feature>
<sequence length="130" mass="13759">MAAVAAEPGADAASTTTAGDGGEREPVPAVPGAKLDSDATQEYVPVMDLVHQLKDGDAVQECSQVQMEVVSRPDQAAGKALAACAEDEHIDTGCLRVAVENTENHAREGYGSKYTMSRAERLKQFFFAEC</sequence>
<keyword evidence="3" id="KW-1185">Reference proteome</keyword>
<protein>
    <submittedName>
        <fullName evidence="2">Uncharacterized protein</fullName>
    </submittedName>
</protein>
<gene>
    <name evidence="2" type="ORF">J4Q44_G00067380</name>
</gene>
<proteinExistence type="predicted"/>
<evidence type="ECO:0000256" key="1">
    <source>
        <dbReference type="SAM" id="MobiDB-lite"/>
    </source>
</evidence>
<dbReference type="EMBL" id="JAGTTL010000005">
    <property type="protein sequence ID" value="KAK6321946.1"/>
    <property type="molecule type" value="Genomic_DNA"/>
</dbReference>
<dbReference type="Proteomes" id="UP001356427">
    <property type="component" value="Unassembled WGS sequence"/>
</dbReference>
<comment type="caution">
    <text evidence="2">The sequence shown here is derived from an EMBL/GenBank/DDBJ whole genome shotgun (WGS) entry which is preliminary data.</text>
</comment>
<reference evidence="2 3" key="1">
    <citation type="submission" date="2021-04" db="EMBL/GenBank/DDBJ databases">
        <authorList>
            <person name="De Guttry C."/>
            <person name="Zahm M."/>
            <person name="Klopp C."/>
            <person name="Cabau C."/>
            <person name="Louis A."/>
            <person name="Berthelot C."/>
            <person name="Parey E."/>
            <person name="Roest Crollius H."/>
            <person name="Montfort J."/>
            <person name="Robinson-Rechavi M."/>
            <person name="Bucao C."/>
            <person name="Bouchez O."/>
            <person name="Gislard M."/>
            <person name="Lluch J."/>
            <person name="Milhes M."/>
            <person name="Lampietro C."/>
            <person name="Lopez Roques C."/>
            <person name="Donnadieu C."/>
            <person name="Braasch I."/>
            <person name="Desvignes T."/>
            <person name="Postlethwait J."/>
            <person name="Bobe J."/>
            <person name="Wedekind C."/>
            <person name="Guiguen Y."/>
        </authorList>
    </citation>
    <scope>NUCLEOTIDE SEQUENCE [LARGE SCALE GENOMIC DNA]</scope>
    <source>
        <strain evidence="2">Cs_M1</strain>
        <tissue evidence="2">Blood</tissue>
    </source>
</reference>
<evidence type="ECO:0000313" key="2">
    <source>
        <dbReference type="EMBL" id="KAK6321946.1"/>
    </source>
</evidence>
<organism evidence="2 3">
    <name type="scientific">Coregonus suidteri</name>
    <dbReference type="NCBI Taxonomy" id="861788"/>
    <lineage>
        <taxon>Eukaryota</taxon>
        <taxon>Metazoa</taxon>
        <taxon>Chordata</taxon>
        <taxon>Craniata</taxon>
        <taxon>Vertebrata</taxon>
        <taxon>Euteleostomi</taxon>
        <taxon>Actinopterygii</taxon>
        <taxon>Neopterygii</taxon>
        <taxon>Teleostei</taxon>
        <taxon>Protacanthopterygii</taxon>
        <taxon>Salmoniformes</taxon>
        <taxon>Salmonidae</taxon>
        <taxon>Coregoninae</taxon>
        <taxon>Coregonus</taxon>
    </lineage>
</organism>
<evidence type="ECO:0000313" key="3">
    <source>
        <dbReference type="Proteomes" id="UP001356427"/>
    </source>
</evidence>
<dbReference type="AlphaFoldDB" id="A0AAN8N4K0"/>